<sequence>MINLKLVDILKALSDENRIKIIKMLACCDMCVCDICDNLNLSQPAVSHHLKILSDAGILNTQRKGKWIFYSINRDTFDYLQNEITKLLEKPIECPYKMYDCNCIE</sequence>
<dbReference type="InterPro" id="IPR036388">
    <property type="entry name" value="WH-like_DNA-bd_sf"/>
</dbReference>
<dbReference type="PANTHER" id="PTHR33154:SF18">
    <property type="entry name" value="ARSENICAL RESISTANCE OPERON REPRESSOR"/>
    <property type="match status" value="1"/>
</dbReference>
<dbReference type="PRINTS" id="PR00778">
    <property type="entry name" value="HTHARSR"/>
</dbReference>
<keyword evidence="3" id="KW-0804">Transcription</keyword>
<organism evidence="5 6">
    <name type="scientific">Caloramator proteoclasticus DSM 10124</name>
    <dbReference type="NCBI Taxonomy" id="1121262"/>
    <lineage>
        <taxon>Bacteria</taxon>
        <taxon>Bacillati</taxon>
        <taxon>Bacillota</taxon>
        <taxon>Clostridia</taxon>
        <taxon>Eubacteriales</taxon>
        <taxon>Clostridiaceae</taxon>
        <taxon>Caloramator</taxon>
    </lineage>
</organism>
<dbReference type="GO" id="GO:0003700">
    <property type="term" value="F:DNA-binding transcription factor activity"/>
    <property type="evidence" value="ECO:0007669"/>
    <property type="project" value="InterPro"/>
</dbReference>
<dbReference type="Proteomes" id="UP000184423">
    <property type="component" value="Unassembled WGS sequence"/>
</dbReference>
<evidence type="ECO:0000313" key="5">
    <source>
        <dbReference type="EMBL" id="SHF41559.1"/>
    </source>
</evidence>
<dbReference type="NCBIfam" id="NF033788">
    <property type="entry name" value="HTH_metalloreg"/>
    <property type="match status" value="1"/>
</dbReference>
<protein>
    <submittedName>
        <fullName evidence="5">ArsR family transcriptional regulator</fullName>
    </submittedName>
</protein>
<evidence type="ECO:0000256" key="3">
    <source>
        <dbReference type="ARBA" id="ARBA00023163"/>
    </source>
</evidence>
<evidence type="ECO:0000259" key="4">
    <source>
        <dbReference type="PROSITE" id="PS50987"/>
    </source>
</evidence>
<dbReference type="InterPro" id="IPR011991">
    <property type="entry name" value="ArsR-like_HTH"/>
</dbReference>
<dbReference type="SUPFAM" id="SSF46785">
    <property type="entry name" value="Winged helix' DNA-binding domain"/>
    <property type="match status" value="1"/>
</dbReference>
<dbReference type="PROSITE" id="PS00846">
    <property type="entry name" value="HTH_ARSR_1"/>
    <property type="match status" value="1"/>
</dbReference>
<feature type="domain" description="HTH arsR-type" evidence="4">
    <location>
        <begin position="1"/>
        <end position="99"/>
    </location>
</feature>
<gene>
    <name evidence="5" type="ORF">SAMN02746091_02476</name>
</gene>
<dbReference type="PANTHER" id="PTHR33154">
    <property type="entry name" value="TRANSCRIPTIONAL REGULATOR, ARSR FAMILY"/>
    <property type="match status" value="1"/>
</dbReference>
<reference evidence="6" key="1">
    <citation type="submission" date="2016-11" db="EMBL/GenBank/DDBJ databases">
        <authorList>
            <person name="Varghese N."/>
            <person name="Submissions S."/>
        </authorList>
    </citation>
    <scope>NUCLEOTIDE SEQUENCE [LARGE SCALE GENOMIC DNA]</scope>
    <source>
        <strain evidence="6">DSM 10124</strain>
    </source>
</reference>
<keyword evidence="6" id="KW-1185">Reference proteome</keyword>
<dbReference type="GO" id="GO:0003677">
    <property type="term" value="F:DNA binding"/>
    <property type="evidence" value="ECO:0007669"/>
    <property type="project" value="UniProtKB-KW"/>
</dbReference>
<keyword evidence="2" id="KW-0238">DNA-binding</keyword>
<dbReference type="Pfam" id="PF01022">
    <property type="entry name" value="HTH_5"/>
    <property type="match status" value="1"/>
</dbReference>
<name>A0A1M5BGG9_9CLOT</name>
<accession>A0A1M5BGG9</accession>
<dbReference type="InterPro" id="IPR018334">
    <property type="entry name" value="ArsR_HTH"/>
</dbReference>
<evidence type="ECO:0000256" key="1">
    <source>
        <dbReference type="ARBA" id="ARBA00023015"/>
    </source>
</evidence>
<dbReference type="PROSITE" id="PS50987">
    <property type="entry name" value="HTH_ARSR_2"/>
    <property type="match status" value="1"/>
</dbReference>
<evidence type="ECO:0000256" key="2">
    <source>
        <dbReference type="ARBA" id="ARBA00023125"/>
    </source>
</evidence>
<proteinExistence type="predicted"/>
<dbReference type="InterPro" id="IPR001845">
    <property type="entry name" value="HTH_ArsR_DNA-bd_dom"/>
</dbReference>
<dbReference type="EMBL" id="FQVG01000071">
    <property type="protein sequence ID" value="SHF41559.1"/>
    <property type="molecule type" value="Genomic_DNA"/>
</dbReference>
<dbReference type="Gene3D" id="1.10.10.10">
    <property type="entry name" value="Winged helix-like DNA-binding domain superfamily/Winged helix DNA-binding domain"/>
    <property type="match status" value="1"/>
</dbReference>
<dbReference type="CDD" id="cd00090">
    <property type="entry name" value="HTH_ARSR"/>
    <property type="match status" value="1"/>
</dbReference>
<keyword evidence="1" id="KW-0805">Transcription regulation</keyword>
<evidence type="ECO:0000313" key="6">
    <source>
        <dbReference type="Proteomes" id="UP000184423"/>
    </source>
</evidence>
<dbReference type="SMART" id="SM00418">
    <property type="entry name" value="HTH_ARSR"/>
    <property type="match status" value="1"/>
</dbReference>
<dbReference type="AlphaFoldDB" id="A0A1M5BGG9"/>
<dbReference type="InterPro" id="IPR051081">
    <property type="entry name" value="HTH_MetalResp_TranReg"/>
</dbReference>
<dbReference type="InterPro" id="IPR036390">
    <property type="entry name" value="WH_DNA-bd_sf"/>
</dbReference>